<sequence>MQTVTINQLNTAWVQAGQTVSDLDNQINAALFNNESDSKDFTALVGKRDEAKKRRDAIKNQLDELGASQQVPKNEEKIEPQVPVTPIKNKEDKKFIDAVRGMLTGDPKYRDLVTSSDDPVTGVGAGLTIPKDIQTKINQFVRQLYSLQQYVRVENVTMMEGDRIYEKFSTMTPLQDLDAEDATIPDNDEPSLMKIVYKIHRYAGINTVTNSLLKDSSENILAWLISWIGKKVVVTRNQKIVSKLNDSPNKPTITTFDDIKDLYANTIDPALRPGSIYLTNATGFTGISKIKNEFGGYLIQPSVTDPDKYVIAGKEIAVIADRDLPDLTGNKHPLYFGNLEEAITLYDREHMSLLSSNIAGDAFVKDQTKIRVIDRFDVESVDKEAVAAANFKTIADLKPSSPQAPNGGGNGNP</sequence>
<dbReference type="Proteomes" id="UP001321804">
    <property type="component" value="Chromosome"/>
</dbReference>
<dbReference type="SUPFAM" id="SSF56563">
    <property type="entry name" value="Major capsid protein gp5"/>
    <property type="match status" value="1"/>
</dbReference>
<keyword evidence="4" id="KW-1185">Reference proteome</keyword>
<name>A0AAU9DT18_9LACO</name>
<protein>
    <submittedName>
        <fullName evidence="3">Phage capsid protein</fullName>
    </submittedName>
</protein>
<dbReference type="KEGG" id="xak:KIMC2_14450"/>
<evidence type="ECO:0000313" key="3">
    <source>
        <dbReference type="EMBL" id="BDR56883.1"/>
    </source>
</evidence>
<dbReference type="InterPro" id="IPR054612">
    <property type="entry name" value="Phage_capsid-like_C"/>
</dbReference>
<gene>
    <name evidence="3" type="ORF">KIMC2_14450</name>
</gene>
<feature type="domain" description="Phage capsid-like C-terminal" evidence="2">
    <location>
        <begin position="126"/>
        <end position="390"/>
    </location>
</feature>
<dbReference type="RefSeq" id="WP_317695458.1">
    <property type="nucleotide sequence ID" value="NZ_AP026801.1"/>
</dbReference>
<evidence type="ECO:0000313" key="4">
    <source>
        <dbReference type="Proteomes" id="UP001321804"/>
    </source>
</evidence>
<dbReference type="EMBL" id="AP026801">
    <property type="protein sequence ID" value="BDR56883.1"/>
    <property type="molecule type" value="Genomic_DNA"/>
</dbReference>
<accession>A0AAU9DT18</accession>
<dbReference type="AlphaFoldDB" id="A0AAU9DT18"/>
<comment type="subcellular location">
    <subcellularLocation>
        <location evidence="1">Virion</location>
    </subcellularLocation>
</comment>
<dbReference type="NCBIfam" id="TIGR01554">
    <property type="entry name" value="major_cap_HK97"/>
    <property type="match status" value="1"/>
</dbReference>
<evidence type="ECO:0000259" key="2">
    <source>
        <dbReference type="Pfam" id="PF05065"/>
    </source>
</evidence>
<proteinExistence type="predicted"/>
<reference evidence="3 4" key="1">
    <citation type="journal article" date="2023" name="Microbiol. Spectr.">
        <title>Symbiosis of Carpenter Bees with Uncharacterized Lactic Acid Bacteria Showing NAD Auxotrophy.</title>
        <authorList>
            <person name="Kawasaki S."/>
            <person name="Ozawa K."/>
            <person name="Mori T."/>
            <person name="Yamamoto A."/>
            <person name="Ito M."/>
            <person name="Ohkuma M."/>
            <person name="Sakamoto M."/>
            <person name="Matsutani M."/>
        </authorList>
    </citation>
    <scope>NUCLEOTIDE SEQUENCE [LARGE SCALE GENOMIC DNA]</scope>
    <source>
        <strain evidence="3 4">KimC2</strain>
    </source>
</reference>
<dbReference type="Pfam" id="PF05065">
    <property type="entry name" value="Phage_capsid"/>
    <property type="match status" value="1"/>
</dbReference>
<dbReference type="InterPro" id="IPR024455">
    <property type="entry name" value="Phage_capsid"/>
</dbReference>
<organism evidence="3 4">
    <name type="scientific">Xylocopilactobacillus apis</name>
    <dbReference type="NCBI Taxonomy" id="2932183"/>
    <lineage>
        <taxon>Bacteria</taxon>
        <taxon>Bacillati</taxon>
        <taxon>Bacillota</taxon>
        <taxon>Bacilli</taxon>
        <taxon>Lactobacillales</taxon>
        <taxon>Lactobacillaceae</taxon>
        <taxon>Xylocopilactobacillus</taxon>
    </lineage>
</organism>
<evidence type="ECO:0000256" key="1">
    <source>
        <dbReference type="ARBA" id="ARBA00004328"/>
    </source>
</evidence>